<name>A0AAE1VT66_9SOLA</name>
<reference evidence="1" key="1">
    <citation type="submission" date="2023-12" db="EMBL/GenBank/DDBJ databases">
        <title>Genome assembly of Anisodus tanguticus.</title>
        <authorList>
            <person name="Wang Y.-J."/>
        </authorList>
    </citation>
    <scope>NUCLEOTIDE SEQUENCE</scope>
    <source>
        <strain evidence="1">KB-2021</strain>
        <tissue evidence="1">Leaf</tissue>
    </source>
</reference>
<dbReference type="AlphaFoldDB" id="A0AAE1VT66"/>
<protein>
    <submittedName>
        <fullName evidence="1">Uncharacterized protein</fullName>
    </submittedName>
</protein>
<dbReference type="Proteomes" id="UP001291623">
    <property type="component" value="Unassembled WGS sequence"/>
</dbReference>
<dbReference type="PANTHER" id="PTHR33231:SF1">
    <property type="entry name" value="30S RIBOSOMAL PROTEIN"/>
    <property type="match status" value="1"/>
</dbReference>
<accession>A0AAE1VT66</accession>
<dbReference type="PANTHER" id="PTHR33231">
    <property type="entry name" value="30S RIBOSOMAL PROTEIN"/>
    <property type="match status" value="1"/>
</dbReference>
<proteinExistence type="predicted"/>
<sequence>MVSSIIQRKLRKIKEKDSDHGRHMKGFDRLKVRDPEMLVVQEDLETIPQEEEVEDDKGEGLVTEELRFGGLKGCDNRCTYPFVSQGLPFSFVPFTH</sequence>
<dbReference type="GO" id="GO:0045900">
    <property type="term" value="P:negative regulation of translational elongation"/>
    <property type="evidence" value="ECO:0007669"/>
    <property type="project" value="TreeGrafter"/>
</dbReference>
<dbReference type="GO" id="GO:0022627">
    <property type="term" value="C:cytosolic small ribosomal subunit"/>
    <property type="evidence" value="ECO:0007669"/>
    <property type="project" value="TreeGrafter"/>
</dbReference>
<organism evidence="1 2">
    <name type="scientific">Anisodus tanguticus</name>
    <dbReference type="NCBI Taxonomy" id="243964"/>
    <lineage>
        <taxon>Eukaryota</taxon>
        <taxon>Viridiplantae</taxon>
        <taxon>Streptophyta</taxon>
        <taxon>Embryophyta</taxon>
        <taxon>Tracheophyta</taxon>
        <taxon>Spermatophyta</taxon>
        <taxon>Magnoliopsida</taxon>
        <taxon>eudicotyledons</taxon>
        <taxon>Gunneridae</taxon>
        <taxon>Pentapetalae</taxon>
        <taxon>asterids</taxon>
        <taxon>lamiids</taxon>
        <taxon>Solanales</taxon>
        <taxon>Solanaceae</taxon>
        <taxon>Solanoideae</taxon>
        <taxon>Hyoscyameae</taxon>
        <taxon>Anisodus</taxon>
    </lineage>
</organism>
<dbReference type="GO" id="GO:0043024">
    <property type="term" value="F:ribosomal small subunit binding"/>
    <property type="evidence" value="ECO:0007669"/>
    <property type="project" value="TreeGrafter"/>
</dbReference>
<evidence type="ECO:0000313" key="2">
    <source>
        <dbReference type="Proteomes" id="UP001291623"/>
    </source>
</evidence>
<comment type="caution">
    <text evidence="1">The sequence shown here is derived from an EMBL/GenBank/DDBJ whole genome shotgun (WGS) entry which is preliminary data.</text>
</comment>
<dbReference type="EMBL" id="JAVYJV010000003">
    <property type="protein sequence ID" value="KAK4375731.1"/>
    <property type="molecule type" value="Genomic_DNA"/>
</dbReference>
<keyword evidence="2" id="KW-1185">Reference proteome</keyword>
<evidence type="ECO:0000313" key="1">
    <source>
        <dbReference type="EMBL" id="KAK4375731.1"/>
    </source>
</evidence>
<gene>
    <name evidence="1" type="ORF">RND71_006408</name>
</gene>
<dbReference type="InterPro" id="IPR050574">
    <property type="entry name" value="HPF/YfiA_ribosome-assoc"/>
</dbReference>